<dbReference type="AlphaFoldDB" id="A0A0H5Q9E1"/>
<keyword evidence="3" id="KW-0614">Plasmid</keyword>
<reference evidence="3" key="1">
    <citation type="submission" date="2015-06" db="EMBL/GenBank/DDBJ databases">
        <authorList>
            <person name="Joergensen T."/>
        </authorList>
    </citation>
    <scope>NUCLEOTIDE SEQUENCE</scope>
    <source>
        <plasmid evidence="3">pRGRH1810</plasmid>
    </source>
</reference>
<proteinExistence type="predicted"/>
<dbReference type="Pfam" id="PF01446">
    <property type="entry name" value="Rep_1"/>
    <property type="match status" value="1"/>
</dbReference>
<feature type="compositionally biased region" description="Polar residues" evidence="2">
    <location>
        <begin position="10"/>
        <end position="44"/>
    </location>
</feature>
<evidence type="ECO:0000256" key="1">
    <source>
        <dbReference type="ARBA" id="ARBA00022705"/>
    </source>
</evidence>
<evidence type="ECO:0008006" key="4">
    <source>
        <dbReference type="Google" id="ProtNLM"/>
    </source>
</evidence>
<geneLocation type="plasmid" evidence="3">
    <name>pRGRH1810</name>
</geneLocation>
<name>A0A0H5Q9E1_9ZZZZ</name>
<sequence>MSLPDKRVSTSDTPRSAAQRSEQTNVAKQQRSGSSAAAKQSGTSEGPLGGPLDRTQITAPPLEAKSRLNRRNAWSRRKKSSEFLTCLSVEKANGFFQPPRPASCSWALMQGVSIRRKAAFPAFYSGTERCASIWACPVCSTGIRAGRSAEVQQAVEGHQAAGGDLVFFTGTVRHRKTDGLETTLEGVLGAWSSLVKTAAWKRKKKKWGISGYIRAIEVTYGKHGFHPHVHALLFLDKSLTEEELEEFKQWLFGYWIEAVGKAGARTPTEQGLNFQRVDKKGRVLAQYLSKVQAEKAWTVGAEMTRTDFKKGRHKDSLVPFQFLDDDSPLSEEQRGKLWREYYTVTKGRRAITWSQGLKDRYVVEEQSDEEILDGEKIQSDLLWSTTSAAYREMLKQGAHLGAVCLEHAECGEFEKLERILPRMVNDKGKNIA</sequence>
<dbReference type="GO" id="GO:0003677">
    <property type="term" value="F:DNA binding"/>
    <property type="evidence" value="ECO:0007669"/>
    <property type="project" value="InterPro"/>
</dbReference>
<dbReference type="GO" id="GO:0006260">
    <property type="term" value="P:DNA replication"/>
    <property type="evidence" value="ECO:0007669"/>
    <property type="project" value="UniProtKB-KW"/>
</dbReference>
<dbReference type="InterPro" id="IPR000989">
    <property type="entry name" value="Rep"/>
</dbReference>
<reference evidence="3" key="2">
    <citation type="submission" date="2015-07" db="EMBL/GenBank/DDBJ databases">
        <title>Plasmids, circular viruses and viroids from rat gut.</title>
        <authorList>
            <person name="Jorgensen T.J."/>
            <person name="Hansen M.A."/>
            <person name="Xu Z."/>
            <person name="Tabak M.A."/>
            <person name="Sorensen S.J."/>
            <person name="Hansen L.H."/>
        </authorList>
    </citation>
    <scope>NUCLEOTIDE SEQUENCE</scope>
    <source>
        <plasmid evidence="3">pRGRH1810</plasmid>
    </source>
</reference>
<accession>A0A0H5Q9E1</accession>
<protein>
    <recommendedName>
        <fullName evidence="4">Replication protein</fullName>
    </recommendedName>
</protein>
<feature type="region of interest" description="Disordered" evidence="2">
    <location>
        <begin position="1"/>
        <end position="74"/>
    </location>
</feature>
<dbReference type="EMBL" id="LN854309">
    <property type="protein sequence ID" value="CRY98004.1"/>
    <property type="molecule type" value="Genomic_DNA"/>
</dbReference>
<organism evidence="3">
    <name type="scientific">uncultured prokaryote</name>
    <dbReference type="NCBI Taxonomy" id="198431"/>
    <lineage>
        <taxon>unclassified sequences</taxon>
        <taxon>environmental samples</taxon>
    </lineage>
</organism>
<keyword evidence="1" id="KW-0235">DNA replication</keyword>
<evidence type="ECO:0000256" key="2">
    <source>
        <dbReference type="SAM" id="MobiDB-lite"/>
    </source>
</evidence>
<evidence type="ECO:0000313" key="3">
    <source>
        <dbReference type="EMBL" id="CRY98004.1"/>
    </source>
</evidence>